<dbReference type="InterPro" id="IPR028081">
    <property type="entry name" value="Leu-bd"/>
</dbReference>
<reference evidence="7 8" key="1">
    <citation type="submission" date="2015-06" db="EMBL/GenBank/DDBJ databases">
        <title>Draft genome of the moderately acidophilic sulfate reducer Candidatus Desulfosporosinus acididurans strain M1.</title>
        <authorList>
            <person name="Poehlein A."/>
            <person name="Petzsch P."/>
            <person name="Johnson B.D."/>
            <person name="Schloemann M."/>
            <person name="Daniel R."/>
            <person name="Muehling M."/>
        </authorList>
    </citation>
    <scope>NUCLEOTIDE SEQUENCE [LARGE SCALE GENOMIC DNA]</scope>
    <source>
        <strain evidence="7 8">M1</strain>
    </source>
</reference>
<dbReference type="PANTHER" id="PTHR30483">
    <property type="entry name" value="LEUCINE-SPECIFIC-BINDING PROTEIN"/>
    <property type="match status" value="1"/>
</dbReference>
<sequence length="414" mass="44374">MVRMVGRIKSSSLMRIGSFLLATALLVTGCGNSPTTASGKKAIKVGIVDTYTGGAAVYAQDSLDGFKLAAKEIAAKGGPEIDIVTRDDEFKPDKATSWAKELVMRDQVDFLAGTTNSAGSLAVSQYAKENKVPFIDWGGMSDKVTGAAGHRYVFSTIPNTAIIGKAGAVQISKTPYKKIWLAGSDYEYGHSVIDNLWSNLKKIEPDVQKTGETWWQVGETDFTPYINAIRSKKPDLLVVGTGGADMVAFMKAVKATGLAQEIPVWVHTSIDPATLRPLGDQAPTGVLGTNPYLSSYPDTAANKAFVSAFKKEYNREPAAFALYGYMAGQFLGQAVEKAGSTDKEKIIDALEGLSIDTPVGKATLRKEDHQVAIPMIYGTIGKTDGKIAPIDLHTLSPDEIMPSIDDIQKARAKK</sequence>
<dbReference type="PRINTS" id="PR00337">
    <property type="entry name" value="LEUILEVALBP"/>
</dbReference>
<comment type="similarity">
    <text evidence="1">Belongs to the leucine-binding protein family.</text>
</comment>
<evidence type="ECO:0000313" key="7">
    <source>
        <dbReference type="EMBL" id="KLU65467.1"/>
    </source>
</evidence>
<dbReference type="InterPro" id="IPR028082">
    <property type="entry name" value="Peripla_BP_I"/>
</dbReference>
<dbReference type="EMBL" id="LDZY01000008">
    <property type="protein sequence ID" value="KLU65467.1"/>
    <property type="molecule type" value="Genomic_DNA"/>
</dbReference>
<evidence type="ECO:0000256" key="3">
    <source>
        <dbReference type="ARBA" id="ARBA00022729"/>
    </source>
</evidence>
<evidence type="ECO:0000259" key="6">
    <source>
        <dbReference type="Pfam" id="PF13458"/>
    </source>
</evidence>
<dbReference type="PROSITE" id="PS51257">
    <property type="entry name" value="PROKAR_LIPOPROTEIN"/>
    <property type="match status" value="1"/>
</dbReference>
<keyword evidence="4" id="KW-0029">Amino-acid transport</keyword>
<gene>
    <name evidence="7" type="primary">braC</name>
    <name evidence="7" type="ORF">DEAC_c26040</name>
</gene>
<dbReference type="STRING" id="476652.DEAC_c26040"/>
<evidence type="ECO:0000256" key="1">
    <source>
        <dbReference type="ARBA" id="ARBA00010062"/>
    </source>
</evidence>
<dbReference type="Proteomes" id="UP000036356">
    <property type="component" value="Unassembled WGS sequence"/>
</dbReference>
<dbReference type="PATRIC" id="fig|476652.3.peg.2724"/>
<evidence type="ECO:0000313" key="8">
    <source>
        <dbReference type="Proteomes" id="UP000036356"/>
    </source>
</evidence>
<feature type="signal peptide" evidence="5">
    <location>
        <begin position="1"/>
        <end position="24"/>
    </location>
</feature>
<name>A0A0J1FQ76_9FIRM</name>
<dbReference type="InterPro" id="IPR051010">
    <property type="entry name" value="BCAA_transport"/>
</dbReference>
<accession>A0A0J1FQ76</accession>
<dbReference type="GO" id="GO:0006865">
    <property type="term" value="P:amino acid transport"/>
    <property type="evidence" value="ECO:0007669"/>
    <property type="project" value="UniProtKB-KW"/>
</dbReference>
<dbReference type="RefSeq" id="WP_047810436.1">
    <property type="nucleotide sequence ID" value="NZ_LDZY01000008.1"/>
</dbReference>
<feature type="domain" description="Leucine-binding protein" evidence="6">
    <location>
        <begin position="43"/>
        <end position="380"/>
    </location>
</feature>
<dbReference type="AlphaFoldDB" id="A0A0J1FQ76"/>
<evidence type="ECO:0000256" key="4">
    <source>
        <dbReference type="ARBA" id="ARBA00022970"/>
    </source>
</evidence>
<comment type="caution">
    <text evidence="7">The sequence shown here is derived from an EMBL/GenBank/DDBJ whole genome shotgun (WGS) entry which is preliminary data.</text>
</comment>
<keyword evidence="3 5" id="KW-0732">Signal</keyword>
<dbReference type="CDD" id="cd06330">
    <property type="entry name" value="PBP1_As_SBP-like"/>
    <property type="match status" value="1"/>
</dbReference>
<keyword evidence="8" id="KW-1185">Reference proteome</keyword>
<organism evidence="7 8">
    <name type="scientific">Desulfosporosinus acididurans</name>
    <dbReference type="NCBI Taxonomy" id="476652"/>
    <lineage>
        <taxon>Bacteria</taxon>
        <taxon>Bacillati</taxon>
        <taxon>Bacillota</taxon>
        <taxon>Clostridia</taxon>
        <taxon>Eubacteriales</taxon>
        <taxon>Desulfitobacteriaceae</taxon>
        <taxon>Desulfosporosinus</taxon>
    </lineage>
</organism>
<dbReference type="Pfam" id="PF13458">
    <property type="entry name" value="Peripla_BP_6"/>
    <property type="match status" value="1"/>
</dbReference>
<dbReference type="SUPFAM" id="SSF53822">
    <property type="entry name" value="Periplasmic binding protein-like I"/>
    <property type="match status" value="1"/>
</dbReference>
<feature type="chain" id="PRO_5039254236" evidence="5">
    <location>
        <begin position="25"/>
        <end position="414"/>
    </location>
</feature>
<proteinExistence type="inferred from homology"/>
<protein>
    <submittedName>
        <fullName evidence="7">Leucine-, isoleucine-, valine-, threonine-, and alanine-binding protein</fullName>
    </submittedName>
</protein>
<evidence type="ECO:0000256" key="5">
    <source>
        <dbReference type="SAM" id="SignalP"/>
    </source>
</evidence>
<keyword evidence="2" id="KW-0813">Transport</keyword>
<dbReference type="Gene3D" id="3.40.50.2300">
    <property type="match status" value="2"/>
</dbReference>
<evidence type="ECO:0000256" key="2">
    <source>
        <dbReference type="ARBA" id="ARBA00022448"/>
    </source>
</evidence>
<dbReference type="InterPro" id="IPR000709">
    <property type="entry name" value="Leu_Ile_Val-bd"/>
</dbReference>